<evidence type="ECO:0000256" key="5">
    <source>
        <dbReference type="SAM" id="Phobius"/>
    </source>
</evidence>
<keyword evidence="4 5" id="KW-0472">Membrane</keyword>
<dbReference type="Proteomes" id="UP000077071">
    <property type="component" value="Chromosome"/>
</dbReference>
<dbReference type="Pfam" id="PF09685">
    <property type="entry name" value="MamF_MmsF"/>
    <property type="match status" value="1"/>
</dbReference>
<sequence length="143" mass="15670">MDDDELRHRTRDGNGARAVWFAGLSALAGFVVVSPVISLTATVMVWGSRRRIGTLSDRNGLVAVNWQLTYLALQLMLVPLHLALVSVRDSLSGDWPLVTITAILALAVLNLVLCVILGIRSGRGRTVRLWFAVPFARSTRPPR</sequence>
<name>A0A160KR78_9MICO</name>
<accession>A0A160KR78</accession>
<evidence type="ECO:0000256" key="1">
    <source>
        <dbReference type="ARBA" id="ARBA00004141"/>
    </source>
</evidence>
<evidence type="ECO:0000256" key="2">
    <source>
        <dbReference type="ARBA" id="ARBA00022692"/>
    </source>
</evidence>
<evidence type="ECO:0000313" key="6">
    <source>
        <dbReference type="EMBL" id="AND16110.1"/>
    </source>
</evidence>
<dbReference type="AlphaFoldDB" id="A0A160KR78"/>
<proteinExistence type="predicted"/>
<protein>
    <submittedName>
        <fullName evidence="6">Uncharacterized protein</fullName>
    </submittedName>
</protein>
<dbReference type="OrthoDB" id="5124854at2"/>
<evidence type="ECO:0000313" key="7">
    <source>
        <dbReference type="Proteomes" id="UP000077071"/>
    </source>
</evidence>
<keyword evidence="3 5" id="KW-1133">Transmembrane helix</keyword>
<keyword evidence="7" id="KW-1185">Reference proteome</keyword>
<feature type="transmembrane region" description="Helical" evidence="5">
    <location>
        <begin position="97"/>
        <end position="119"/>
    </location>
</feature>
<organism evidence="6 7">
    <name type="scientific">Rathayibacter tritici</name>
    <dbReference type="NCBI Taxonomy" id="33888"/>
    <lineage>
        <taxon>Bacteria</taxon>
        <taxon>Bacillati</taxon>
        <taxon>Actinomycetota</taxon>
        <taxon>Actinomycetes</taxon>
        <taxon>Micrococcales</taxon>
        <taxon>Microbacteriaceae</taxon>
        <taxon>Rathayibacter</taxon>
    </lineage>
</organism>
<dbReference type="EMBL" id="CP015515">
    <property type="protein sequence ID" value="AND16110.1"/>
    <property type="molecule type" value="Genomic_DNA"/>
</dbReference>
<feature type="transmembrane region" description="Helical" evidence="5">
    <location>
        <begin position="68"/>
        <end position="85"/>
    </location>
</feature>
<dbReference type="RefSeq" id="WP_068252288.1">
    <property type="nucleotide sequence ID" value="NZ_CP015515.1"/>
</dbReference>
<keyword evidence="2 5" id="KW-0812">Transmembrane</keyword>
<comment type="subcellular location">
    <subcellularLocation>
        <location evidence="1">Membrane</location>
        <topology evidence="1">Multi-pass membrane protein</topology>
    </subcellularLocation>
</comment>
<dbReference type="KEGG" id="rtn:A6122_0959"/>
<evidence type="ECO:0000256" key="4">
    <source>
        <dbReference type="ARBA" id="ARBA00023136"/>
    </source>
</evidence>
<feature type="transmembrane region" description="Helical" evidence="5">
    <location>
        <begin position="20"/>
        <end position="47"/>
    </location>
</feature>
<reference evidence="6 7" key="1">
    <citation type="submission" date="2016-05" db="EMBL/GenBank/DDBJ databases">
        <title>Complete genome sequence of Rathayibacter tritici NCPPB 1953.</title>
        <authorList>
            <person name="Park J."/>
            <person name="Lee H.-H."/>
            <person name="Lee S.-W."/>
            <person name="Seo Y.-S."/>
        </authorList>
    </citation>
    <scope>NUCLEOTIDE SEQUENCE [LARGE SCALE GENOMIC DNA]</scope>
    <source>
        <strain evidence="6 7">NCPPB 1953</strain>
    </source>
</reference>
<dbReference type="InterPro" id="IPR019109">
    <property type="entry name" value="MamF_MmsF"/>
</dbReference>
<gene>
    <name evidence="6" type="ORF">A6122_0959</name>
</gene>
<evidence type="ECO:0000256" key="3">
    <source>
        <dbReference type="ARBA" id="ARBA00022989"/>
    </source>
</evidence>
<dbReference type="PATRIC" id="fig|33888.3.peg.1061"/>